<evidence type="ECO:0000256" key="2">
    <source>
        <dbReference type="ARBA" id="ARBA00013081"/>
    </source>
</evidence>
<dbReference type="GO" id="GO:0046872">
    <property type="term" value="F:metal ion binding"/>
    <property type="evidence" value="ECO:0007669"/>
    <property type="project" value="UniProtKB-KW"/>
</dbReference>
<evidence type="ECO:0000256" key="3">
    <source>
        <dbReference type="ARBA" id="ARBA00022723"/>
    </source>
</evidence>
<dbReference type="SUPFAM" id="SSF56300">
    <property type="entry name" value="Metallo-dependent phosphatases"/>
    <property type="match status" value="1"/>
</dbReference>
<evidence type="ECO:0000256" key="4">
    <source>
        <dbReference type="ARBA" id="ARBA00022801"/>
    </source>
</evidence>
<dbReference type="WBParaSite" id="EEL_0000642101-mRNA-1">
    <property type="protein sequence ID" value="EEL_0000642101-mRNA-1"/>
    <property type="gene ID" value="EEL_0000642101"/>
</dbReference>
<dbReference type="InterPro" id="IPR006186">
    <property type="entry name" value="Ser/Thr-sp_prot-phosphatase"/>
</dbReference>
<keyword evidence="10" id="KW-1185">Reference proteome</keyword>
<evidence type="ECO:0000256" key="8">
    <source>
        <dbReference type="ARBA" id="ARBA00048336"/>
    </source>
</evidence>
<keyword evidence="5" id="KW-0904">Protein phosphatase</keyword>
<evidence type="ECO:0000313" key="11">
    <source>
        <dbReference type="WBParaSite" id="EEL_0000642101-mRNA-1"/>
    </source>
</evidence>
<dbReference type="Gene3D" id="3.60.21.10">
    <property type="match status" value="1"/>
</dbReference>
<name>A0A0R3RW95_9BILA</name>
<comment type="catalytic activity">
    <reaction evidence="7">
        <text>O-phospho-L-seryl-[protein] + H2O = L-seryl-[protein] + phosphate</text>
        <dbReference type="Rhea" id="RHEA:20629"/>
        <dbReference type="Rhea" id="RHEA-COMP:9863"/>
        <dbReference type="Rhea" id="RHEA-COMP:11604"/>
        <dbReference type="ChEBI" id="CHEBI:15377"/>
        <dbReference type="ChEBI" id="CHEBI:29999"/>
        <dbReference type="ChEBI" id="CHEBI:43474"/>
        <dbReference type="ChEBI" id="CHEBI:83421"/>
        <dbReference type="EC" id="3.1.3.16"/>
    </reaction>
</comment>
<dbReference type="GO" id="GO:0004722">
    <property type="term" value="F:protein serine/threonine phosphatase activity"/>
    <property type="evidence" value="ECO:0007669"/>
    <property type="project" value="UniProtKB-EC"/>
</dbReference>
<proteinExistence type="predicted"/>
<dbReference type="PANTHER" id="PTHR11668">
    <property type="entry name" value="SERINE/THREONINE PROTEIN PHOSPHATASE"/>
    <property type="match status" value="1"/>
</dbReference>
<dbReference type="PANTHER" id="PTHR11668:SF300">
    <property type="entry name" value="SERINE_THREONINE-PROTEIN PHOSPHATASE"/>
    <property type="match status" value="1"/>
</dbReference>
<evidence type="ECO:0000256" key="1">
    <source>
        <dbReference type="ARBA" id="ARBA00001936"/>
    </source>
</evidence>
<dbReference type="PRINTS" id="PR00114">
    <property type="entry name" value="STPHPHTASE"/>
</dbReference>
<evidence type="ECO:0000256" key="7">
    <source>
        <dbReference type="ARBA" id="ARBA00047761"/>
    </source>
</evidence>
<dbReference type="EC" id="3.1.3.16" evidence="2"/>
<keyword evidence="3" id="KW-0479">Metal-binding</keyword>
<evidence type="ECO:0000256" key="6">
    <source>
        <dbReference type="ARBA" id="ARBA00023211"/>
    </source>
</evidence>
<feature type="domain" description="Serine/threonine specific protein phosphatases" evidence="9">
    <location>
        <begin position="47"/>
        <end position="305"/>
    </location>
</feature>
<evidence type="ECO:0000256" key="5">
    <source>
        <dbReference type="ARBA" id="ARBA00022912"/>
    </source>
</evidence>
<protein>
    <recommendedName>
        <fullName evidence="2">protein-serine/threonine phosphatase</fullName>
        <ecNumber evidence="2">3.1.3.16</ecNumber>
    </recommendedName>
</protein>
<accession>A0A0R3RW95</accession>
<organism evidence="10 11">
    <name type="scientific">Elaeophora elaphi</name>
    <dbReference type="NCBI Taxonomy" id="1147741"/>
    <lineage>
        <taxon>Eukaryota</taxon>
        <taxon>Metazoa</taxon>
        <taxon>Ecdysozoa</taxon>
        <taxon>Nematoda</taxon>
        <taxon>Chromadorea</taxon>
        <taxon>Rhabditida</taxon>
        <taxon>Spirurina</taxon>
        <taxon>Spiruromorpha</taxon>
        <taxon>Filarioidea</taxon>
        <taxon>Onchocercidae</taxon>
        <taxon>Elaeophora</taxon>
    </lineage>
</organism>
<keyword evidence="6" id="KW-0464">Manganese</keyword>
<dbReference type="GO" id="GO:0005634">
    <property type="term" value="C:nucleus"/>
    <property type="evidence" value="ECO:0007669"/>
    <property type="project" value="TreeGrafter"/>
</dbReference>
<reference evidence="11" key="1">
    <citation type="submission" date="2017-02" db="UniProtKB">
        <authorList>
            <consortium name="WormBaseParasite"/>
        </authorList>
    </citation>
    <scope>IDENTIFICATION</scope>
</reference>
<dbReference type="SMART" id="SM00156">
    <property type="entry name" value="PP2Ac"/>
    <property type="match status" value="1"/>
</dbReference>
<sequence>MVRRCETKLTQARLETYVAVLICCINNNIPIQKRFSATEIVEVCLFVCFSCRTKYLFRVTDLFLMEPILIESEITEDNLTVVGNLRGIIHSLLRVFGDFGLPSMKRCLFLGGYVGCGKQQIEIIILLILMKLRWPDDLILLRNNHETIEGINTEVVPSISHQLTFAEVCQSQFPSEPNISLSVLQWWYSQWMTCLDNIRNIPRPIYARKMKFLEACLVADILHAQPNTTMEKTFEPSNSGYVNSVSLLSPQQIHMLALVSSTLDLLCNQKAHAVEEVYLPQNHVDTIMVTCSRVMRKLKRSFEAKFTERSRSELCNCCSSRARGHPTKGGTFRILIKDDNDDEHQQFMKIIYPDSHHLFDPEPFSTYDSRILDIDMTESNELFMREERRITHVQRIRALWHHLFCCFRNYRVVSSVCDWLVGCLLVAACSLSHFNSTSEHNRSYTIANCRWLHVRTTAYL</sequence>
<dbReference type="Proteomes" id="UP000050640">
    <property type="component" value="Unplaced"/>
</dbReference>
<dbReference type="InterPro" id="IPR050341">
    <property type="entry name" value="PP1_catalytic_subunit"/>
</dbReference>
<evidence type="ECO:0000259" key="9">
    <source>
        <dbReference type="SMART" id="SM00156"/>
    </source>
</evidence>
<dbReference type="GO" id="GO:0005737">
    <property type="term" value="C:cytoplasm"/>
    <property type="evidence" value="ECO:0007669"/>
    <property type="project" value="TreeGrafter"/>
</dbReference>
<comment type="cofactor">
    <cofactor evidence="1">
        <name>Mn(2+)</name>
        <dbReference type="ChEBI" id="CHEBI:29035"/>
    </cofactor>
</comment>
<dbReference type="AlphaFoldDB" id="A0A0R3RW95"/>
<comment type="catalytic activity">
    <reaction evidence="8">
        <text>O-phospho-L-threonyl-[protein] + H2O = L-threonyl-[protein] + phosphate</text>
        <dbReference type="Rhea" id="RHEA:47004"/>
        <dbReference type="Rhea" id="RHEA-COMP:11060"/>
        <dbReference type="Rhea" id="RHEA-COMP:11605"/>
        <dbReference type="ChEBI" id="CHEBI:15377"/>
        <dbReference type="ChEBI" id="CHEBI:30013"/>
        <dbReference type="ChEBI" id="CHEBI:43474"/>
        <dbReference type="ChEBI" id="CHEBI:61977"/>
        <dbReference type="EC" id="3.1.3.16"/>
    </reaction>
</comment>
<evidence type="ECO:0000313" key="10">
    <source>
        <dbReference type="Proteomes" id="UP000050640"/>
    </source>
</evidence>
<keyword evidence="4" id="KW-0378">Hydrolase</keyword>
<dbReference type="STRING" id="1147741.A0A0R3RW95"/>
<dbReference type="InterPro" id="IPR029052">
    <property type="entry name" value="Metallo-depent_PP-like"/>
</dbReference>